<comment type="cofactor">
    <cofactor evidence="3 14">
        <name>a divalent metal cation</name>
        <dbReference type="ChEBI" id="CHEBI:60240"/>
    </cofactor>
</comment>
<feature type="site" description="Positions MEP for the nucleophilic attack" evidence="14">
    <location>
        <position position="208"/>
    </location>
</feature>
<dbReference type="SUPFAM" id="SSF69765">
    <property type="entry name" value="IpsF-like"/>
    <property type="match status" value="1"/>
</dbReference>
<feature type="binding site" evidence="14">
    <location>
        <begin position="239"/>
        <end position="241"/>
    </location>
    <ligand>
        <name>4-CDP-2-C-methyl-D-erythritol 2-phosphate</name>
        <dbReference type="ChEBI" id="CHEBI:57919"/>
    </ligand>
</feature>
<feature type="binding site" evidence="14">
    <location>
        <position position="370"/>
    </location>
    <ligand>
        <name>4-CDP-2-C-methyl-D-erythritol 2-phosphate</name>
        <dbReference type="ChEBI" id="CHEBI:57919"/>
    </ligand>
</feature>
<keyword evidence="12 14" id="KW-0456">Lyase</keyword>
<dbReference type="GO" id="GO:0019288">
    <property type="term" value="P:isopentenyl diphosphate biosynthetic process, methylerythritol 4-phosphate pathway"/>
    <property type="evidence" value="ECO:0007669"/>
    <property type="project" value="UniProtKB-UniRule"/>
</dbReference>
<feature type="binding site" evidence="14">
    <location>
        <begin position="287"/>
        <end position="289"/>
    </location>
    <ligand>
        <name>4-CDP-2-C-methyl-D-erythritol 2-phosphate</name>
        <dbReference type="ChEBI" id="CHEBI:57919"/>
    </ligand>
</feature>
<dbReference type="NCBIfam" id="TIGR00453">
    <property type="entry name" value="ispD"/>
    <property type="match status" value="1"/>
</dbReference>
<evidence type="ECO:0000256" key="4">
    <source>
        <dbReference type="ARBA" id="ARBA00004709"/>
    </source>
</evidence>
<feature type="region of interest" description="2-C-methyl-D-erythritol 4-phosphate cytidylyltransferase" evidence="14">
    <location>
        <begin position="1"/>
        <end position="232"/>
    </location>
</feature>
<comment type="pathway">
    <text evidence="5 14">Isoprenoid biosynthesis; isopentenyl diphosphate biosynthesis via DXP pathway; isopentenyl diphosphate from 1-deoxy-D-xylulose 5-phosphate: step 2/6.</text>
</comment>
<evidence type="ECO:0000256" key="7">
    <source>
        <dbReference type="ARBA" id="ARBA00009789"/>
    </source>
</evidence>
<evidence type="ECO:0000256" key="11">
    <source>
        <dbReference type="ARBA" id="ARBA00023229"/>
    </source>
</evidence>
<evidence type="ECO:0000256" key="5">
    <source>
        <dbReference type="ARBA" id="ARBA00004787"/>
    </source>
</evidence>
<keyword evidence="13 14" id="KW-0511">Multifunctional enzyme</keyword>
<feature type="site" description="Transition state stabilizer" evidence="14">
    <location>
        <position position="364"/>
    </location>
</feature>
<comment type="pathway">
    <text evidence="4 14">Isoprenoid biosynthesis; isopentenyl diphosphate biosynthesis via DXP pathway; isopentenyl diphosphate from 1-deoxy-D-xylulose 5-phosphate: step 4/6.</text>
</comment>
<feature type="binding site" evidence="14">
    <location>
        <begin position="292"/>
        <end position="296"/>
    </location>
    <ligand>
        <name>4-CDP-2-C-methyl-D-erythritol 2-phosphate</name>
        <dbReference type="ChEBI" id="CHEBI:57919"/>
    </ligand>
</feature>
<dbReference type="GO" id="GO:0046872">
    <property type="term" value="F:metal ion binding"/>
    <property type="evidence" value="ECO:0007669"/>
    <property type="project" value="UniProtKB-KW"/>
</dbReference>
<dbReference type="EC" id="2.7.7.60" evidence="14"/>
<evidence type="ECO:0000256" key="14">
    <source>
        <dbReference type="HAMAP-Rule" id="MF_01520"/>
    </source>
</evidence>
<dbReference type="InterPro" id="IPR003526">
    <property type="entry name" value="MECDP_synthase"/>
</dbReference>
<evidence type="ECO:0000256" key="12">
    <source>
        <dbReference type="ARBA" id="ARBA00023239"/>
    </source>
</evidence>
<feature type="binding site" evidence="14">
    <location>
        <position position="273"/>
    </location>
    <ligand>
        <name>a divalent metal cation</name>
        <dbReference type="ChEBI" id="CHEBI:60240"/>
    </ligand>
</feature>
<dbReference type="InterPro" id="IPR020555">
    <property type="entry name" value="MECDP_synthase_CS"/>
</dbReference>
<feature type="binding site" evidence="14">
    <location>
        <position position="241"/>
    </location>
    <ligand>
        <name>a divalent metal cation</name>
        <dbReference type="ChEBI" id="CHEBI:60240"/>
    </ligand>
</feature>
<dbReference type="NCBIfam" id="TIGR00151">
    <property type="entry name" value="ispF"/>
    <property type="match status" value="1"/>
</dbReference>
<evidence type="ECO:0000256" key="10">
    <source>
        <dbReference type="ARBA" id="ARBA00022723"/>
    </source>
</evidence>
<dbReference type="PANTHER" id="PTHR43181">
    <property type="entry name" value="2-C-METHYL-D-ERYTHRITOL 2,4-CYCLODIPHOSPHATE SYNTHASE, CHLOROPLASTIC"/>
    <property type="match status" value="1"/>
</dbReference>
<keyword evidence="10 14" id="KW-0479">Metal-binding</keyword>
<feature type="binding site" evidence="14">
    <location>
        <begin position="265"/>
        <end position="266"/>
    </location>
    <ligand>
        <name>4-CDP-2-C-methyl-D-erythritol 2-phosphate</name>
        <dbReference type="ChEBI" id="CHEBI:57919"/>
    </ligand>
</feature>
<dbReference type="GO" id="GO:0008685">
    <property type="term" value="F:2-C-methyl-D-erythritol 2,4-cyclodiphosphate synthase activity"/>
    <property type="evidence" value="ECO:0007669"/>
    <property type="project" value="UniProtKB-UniRule"/>
</dbReference>
<dbReference type="InterPro" id="IPR026596">
    <property type="entry name" value="IspD/F"/>
</dbReference>
<dbReference type="PANTHER" id="PTHR43181:SF1">
    <property type="entry name" value="2-C-METHYL-D-ERYTHRITOL 2,4-CYCLODIPHOSPHATE SYNTHASE, CHLOROPLASTIC"/>
    <property type="match status" value="1"/>
</dbReference>
<dbReference type="AlphaFoldDB" id="A0A9D1CRD3"/>
<evidence type="ECO:0000256" key="13">
    <source>
        <dbReference type="ARBA" id="ARBA00023268"/>
    </source>
</evidence>
<evidence type="ECO:0000256" key="1">
    <source>
        <dbReference type="ARBA" id="ARBA00000200"/>
    </source>
</evidence>
<dbReference type="EC" id="4.6.1.12" evidence="14"/>
<comment type="similarity">
    <text evidence="14">In the C-terminal section; belongs to the IspF family.</text>
</comment>
<dbReference type="GO" id="GO:0016114">
    <property type="term" value="P:terpenoid biosynthetic process"/>
    <property type="evidence" value="ECO:0007669"/>
    <property type="project" value="InterPro"/>
</dbReference>
<proteinExistence type="inferred from homology"/>
<feature type="binding site" evidence="14">
    <location>
        <begin position="363"/>
        <end position="366"/>
    </location>
    <ligand>
        <name>4-CDP-2-C-methyl-D-erythritol 2-phosphate</name>
        <dbReference type="ChEBI" id="CHEBI:57919"/>
    </ligand>
</feature>
<reference evidence="16" key="1">
    <citation type="submission" date="2020-10" db="EMBL/GenBank/DDBJ databases">
        <authorList>
            <person name="Gilroy R."/>
        </authorList>
    </citation>
    <scope>NUCLEOTIDE SEQUENCE</scope>
    <source>
        <strain evidence="16">ChiSxjej2B14-6234</strain>
    </source>
</reference>
<dbReference type="SUPFAM" id="SSF53448">
    <property type="entry name" value="Nucleotide-diphospho-sugar transferases"/>
    <property type="match status" value="1"/>
</dbReference>
<comment type="catalytic activity">
    <reaction evidence="1 14">
        <text>4-CDP-2-C-methyl-D-erythritol 2-phosphate = 2-C-methyl-D-erythritol 2,4-cyclic diphosphate + CMP</text>
        <dbReference type="Rhea" id="RHEA:23864"/>
        <dbReference type="ChEBI" id="CHEBI:57919"/>
        <dbReference type="ChEBI" id="CHEBI:58483"/>
        <dbReference type="ChEBI" id="CHEBI:60377"/>
        <dbReference type="EC" id="4.6.1.12"/>
    </reaction>
</comment>
<dbReference type="CDD" id="cd00554">
    <property type="entry name" value="MECDP_synthase"/>
    <property type="match status" value="1"/>
</dbReference>
<dbReference type="HAMAP" id="MF_00108">
    <property type="entry name" value="IspD"/>
    <property type="match status" value="1"/>
</dbReference>
<evidence type="ECO:0000259" key="15">
    <source>
        <dbReference type="Pfam" id="PF02542"/>
    </source>
</evidence>
<dbReference type="InterPro" id="IPR018294">
    <property type="entry name" value="ISPD_synthase_CS"/>
</dbReference>
<evidence type="ECO:0000313" key="16">
    <source>
        <dbReference type="EMBL" id="HIQ71374.1"/>
    </source>
</evidence>
<accession>A0A9D1CRD3</accession>
<dbReference type="InterPro" id="IPR029044">
    <property type="entry name" value="Nucleotide-diphossugar_trans"/>
</dbReference>
<evidence type="ECO:0000256" key="9">
    <source>
        <dbReference type="ARBA" id="ARBA00022695"/>
    </source>
</evidence>
<dbReference type="InterPro" id="IPR036571">
    <property type="entry name" value="MECDP_synthase_sf"/>
</dbReference>
<feature type="site" description="Transition state stabilizer" evidence="14">
    <location>
        <position position="21"/>
    </location>
</feature>
<feature type="domain" description="2-C-methyl-D-erythritol 2,4-cyclodiphosphate synthase" evidence="15">
    <location>
        <begin position="232"/>
        <end position="385"/>
    </location>
</feature>
<dbReference type="GO" id="GO:0050518">
    <property type="term" value="F:2-C-methyl-D-erythritol 4-phosphate cytidylyltransferase activity"/>
    <property type="evidence" value="ECO:0007669"/>
    <property type="project" value="UniProtKB-UniRule"/>
</dbReference>
<dbReference type="Pfam" id="PF02542">
    <property type="entry name" value="YgbB"/>
    <property type="match status" value="1"/>
</dbReference>
<dbReference type="InterPro" id="IPR034683">
    <property type="entry name" value="IspD/TarI"/>
</dbReference>
<dbReference type="InterPro" id="IPR001228">
    <property type="entry name" value="IspD"/>
</dbReference>
<dbReference type="FunFam" id="3.30.1330.50:FF:000001">
    <property type="entry name" value="2-C-methyl-D-erythritol 2,4-cyclodiphosphate synthase"/>
    <property type="match status" value="1"/>
</dbReference>
<dbReference type="FunFam" id="3.90.550.10:FF:000003">
    <property type="entry name" value="2-C-methyl-D-erythritol 4-phosphate cytidylyltransferase"/>
    <property type="match status" value="1"/>
</dbReference>
<evidence type="ECO:0000256" key="2">
    <source>
        <dbReference type="ARBA" id="ARBA00001282"/>
    </source>
</evidence>
<dbReference type="Gene3D" id="3.30.1330.50">
    <property type="entry name" value="2-C-methyl-D-erythritol 2,4-cyclodiphosphate synthase"/>
    <property type="match status" value="1"/>
</dbReference>
<dbReference type="EMBL" id="DVFJ01000011">
    <property type="protein sequence ID" value="HIQ71374.1"/>
    <property type="molecule type" value="Genomic_DNA"/>
</dbReference>
<evidence type="ECO:0000313" key="17">
    <source>
        <dbReference type="Proteomes" id="UP000886887"/>
    </source>
</evidence>
<protein>
    <recommendedName>
        <fullName evidence="14">Bifunctional enzyme IspD/IspF</fullName>
    </recommendedName>
    <domain>
        <recommendedName>
            <fullName evidence="14">2-C-methyl-D-erythritol 4-phosphate cytidylyltransferase</fullName>
            <ecNumber evidence="14">2.7.7.60</ecNumber>
        </recommendedName>
        <alternativeName>
            <fullName evidence="14">4-diphosphocytidyl-2C-methyl-D-erythritol synthase</fullName>
        </alternativeName>
        <alternativeName>
            <fullName evidence="14">MEP cytidylyltransferase</fullName>
            <shortName evidence="14">MCT</shortName>
        </alternativeName>
    </domain>
    <domain>
        <recommendedName>
            <fullName evidence="14">2-C-methyl-D-erythritol 2,4-cyclodiphosphate synthase</fullName>
            <shortName evidence="14">MECDP-synthase</shortName>
            <shortName evidence="14">MECPP-synthase</shortName>
            <shortName evidence="14">MECPS</shortName>
            <ecNumber evidence="14">4.6.1.12</ecNumber>
        </recommendedName>
    </domain>
</protein>
<dbReference type="HAMAP" id="MF_01520">
    <property type="entry name" value="IspDF"/>
    <property type="match status" value="1"/>
</dbReference>
<comment type="caution">
    <text evidence="14">Lacks conserved residue(s) required for the propagation of feature annotation.</text>
</comment>
<dbReference type="PROSITE" id="PS01350">
    <property type="entry name" value="ISPF"/>
    <property type="match status" value="1"/>
</dbReference>
<keyword evidence="9 14" id="KW-0548">Nucleotidyltransferase</keyword>
<evidence type="ECO:0000256" key="6">
    <source>
        <dbReference type="ARBA" id="ARBA00008480"/>
    </source>
</evidence>
<comment type="similarity">
    <text evidence="6">Belongs to the IspF family.</text>
</comment>
<comment type="caution">
    <text evidence="16">The sequence shown here is derived from an EMBL/GenBank/DDBJ whole genome shotgun (WGS) entry which is preliminary data.</text>
</comment>
<gene>
    <name evidence="14" type="primary">ispDF</name>
    <name evidence="16" type="ORF">IAB73_04085</name>
</gene>
<sequence length="388" mass="41390">MNEVMIVAAGRGTRMGLGQNKVLAPLLGVPVLARTVRAFADCPSVGRIGIVTAEADIPAVEAMLRERGLFERVAYIASGGADRQESVRRGLDRAQGEIVLIHDGARPFVTREVIERTIQSARERGSGVAAVVPKDTIKRVDADGRAVQTPPRDGLRAVQTPQTFYLADIRAAHEWADAQGLRATDDAALLEAMGKAVYLVQGDVENIKLTTPEDMQAGEGILRRRGEGAPAVRVGQGYDVHRLVPERALILCGVRVPYERGLLGHSDADVAVHALMDALLGAAALGDIGRHFPDTDPAYAGADSVRLLLHVVDLLAQRGYRPGNVDVTIVAQRPKLKDFIPQMRARLAQALGVQEQAVNVKATTTEGLGFEGEGLGISAQAVATIVAR</sequence>
<organism evidence="16 17">
    <name type="scientific">Candidatus Onthenecus intestinigallinarum</name>
    <dbReference type="NCBI Taxonomy" id="2840875"/>
    <lineage>
        <taxon>Bacteria</taxon>
        <taxon>Bacillati</taxon>
        <taxon>Bacillota</taxon>
        <taxon>Clostridia</taxon>
        <taxon>Eubacteriales</taxon>
        <taxon>Candidatus Onthenecus</taxon>
    </lineage>
</organism>
<comment type="similarity">
    <text evidence="14">In the N-terminal section; belongs to the IspD/TarI cytidylyltransferase family. IspD subfamily.</text>
</comment>
<dbReference type="Proteomes" id="UP000886887">
    <property type="component" value="Unassembled WGS sequence"/>
</dbReference>
<dbReference type="PROSITE" id="PS01295">
    <property type="entry name" value="ISPD"/>
    <property type="match status" value="1"/>
</dbReference>
<name>A0A9D1CRD3_9FIRM</name>
<dbReference type="Pfam" id="PF01128">
    <property type="entry name" value="IspD"/>
    <property type="match status" value="1"/>
</dbReference>
<comment type="similarity">
    <text evidence="7">Belongs to the IspD/TarI cytidylyltransferase family. IspD subfamily.</text>
</comment>
<keyword evidence="11 14" id="KW-0414">Isoprene biosynthesis</keyword>
<comment type="function">
    <text evidence="14">Bifunctional enzyme that catalyzes the formation of 4-diphosphocytidyl-2-C-methyl-D-erythritol from CTP and 2-C-methyl-D-erythritol 4-phosphate (MEP) (IspD), and catalyzes the conversion of 4-diphosphocytidyl-2-C-methyl-D-erythritol 2-phosphate (CDP-ME2P) to 2-C-methyl-D-erythritol 2,4-cyclodiphosphate (ME-CPP) with a corresponding release of cytidine 5-monophosphate (CMP) (IspF).</text>
</comment>
<dbReference type="CDD" id="cd02516">
    <property type="entry name" value="CDP-ME_synthetase"/>
    <property type="match status" value="1"/>
</dbReference>
<comment type="catalytic activity">
    <reaction evidence="2 14">
        <text>2-C-methyl-D-erythritol 4-phosphate + CTP + H(+) = 4-CDP-2-C-methyl-D-erythritol + diphosphate</text>
        <dbReference type="Rhea" id="RHEA:13429"/>
        <dbReference type="ChEBI" id="CHEBI:15378"/>
        <dbReference type="ChEBI" id="CHEBI:33019"/>
        <dbReference type="ChEBI" id="CHEBI:37563"/>
        <dbReference type="ChEBI" id="CHEBI:57823"/>
        <dbReference type="ChEBI" id="CHEBI:58262"/>
        <dbReference type="EC" id="2.7.7.60"/>
    </reaction>
</comment>
<dbReference type="HAMAP" id="MF_00107">
    <property type="entry name" value="IspF"/>
    <property type="match status" value="1"/>
</dbReference>
<evidence type="ECO:0000256" key="8">
    <source>
        <dbReference type="ARBA" id="ARBA00022679"/>
    </source>
</evidence>
<reference evidence="16" key="2">
    <citation type="journal article" date="2021" name="PeerJ">
        <title>Extensive microbial diversity within the chicken gut microbiome revealed by metagenomics and culture.</title>
        <authorList>
            <person name="Gilroy R."/>
            <person name="Ravi A."/>
            <person name="Getino M."/>
            <person name="Pursley I."/>
            <person name="Horton D.L."/>
            <person name="Alikhan N.F."/>
            <person name="Baker D."/>
            <person name="Gharbi K."/>
            <person name="Hall N."/>
            <person name="Watson M."/>
            <person name="Adriaenssens E.M."/>
            <person name="Foster-Nyarko E."/>
            <person name="Jarju S."/>
            <person name="Secka A."/>
            <person name="Antonio M."/>
            <person name="Oren A."/>
            <person name="Chaudhuri R.R."/>
            <person name="La Ragione R."/>
            <person name="Hildebrand F."/>
            <person name="Pallen M.J."/>
        </authorList>
    </citation>
    <scope>NUCLEOTIDE SEQUENCE</scope>
    <source>
        <strain evidence="16">ChiSxjej2B14-6234</strain>
    </source>
</reference>
<keyword evidence="8 14" id="KW-0808">Transferase</keyword>
<feature type="site" description="Transition state stabilizer" evidence="14">
    <location>
        <position position="265"/>
    </location>
</feature>
<evidence type="ECO:0000256" key="3">
    <source>
        <dbReference type="ARBA" id="ARBA00001968"/>
    </source>
</evidence>
<feature type="site" description="Transition state stabilizer" evidence="14">
    <location>
        <position position="14"/>
    </location>
</feature>
<dbReference type="Gene3D" id="3.90.550.10">
    <property type="entry name" value="Spore Coat Polysaccharide Biosynthesis Protein SpsA, Chain A"/>
    <property type="match status" value="1"/>
</dbReference>
<feature type="region of interest" description="2-C-methyl-D-erythritol 2,4-cyclodiphosphate synthase" evidence="14">
    <location>
        <begin position="233"/>
        <end position="388"/>
    </location>
</feature>
<feature type="site" description="Positions MEP for the nucleophilic attack" evidence="14">
    <location>
        <position position="152"/>
    </location>
</feature>
<feature type="binding site" evidence="14">
    <location>
        <position position="239"/>
    </location>
    <ligand>
        <name>a divalent metal cation</name>
        <dbReference type="ChEBI" id="CHEBI:60240"/>
    </ligand>
</feature>